<evidence type="ECO:0000313" key="2">
    <source>
        <dbReference type="Proteomes" id="UP000276133"/>
    </source>
</evidence>
<dbReference type="Proteomes" id="UP000276133">
    <property type="component" value="Unassembled WGS sequence"/>
</dbReference>
<evidence type="ECO:0000313" key="1">
    <source>
        <dbReference type="EMBL" id="RNA33557.1"/>
    </source>
</evidence>
<dbReference type="AlphaFoldDB" id="A0A3M7SD26"/>
<sequence length="145" mass="17448">MVVQYNFYTFHLFALPNSFYLLTNNLAKNDNFLDEIELITKCNYTNFTKFRNKVKISFVKSKWCKIQSCINFHDFMLDQNIGLNELMYKLVLRVRLRKNFQNICPSLMFIFRKFSSLFQNRKLILLIYLDVENNANKPEAIDMDK</sequence>
<gene>
    <name evidence="1" type="ORF">BpHYR1_025255</name>
</gene>
<dbReference type="EMBL" id="REGN01001617">
    <property type="protein sequence ID" value="RNA33557.1"/>
    <property type="molecule type" value="Genomic_DNA"/>
</dbReference>
<reference evidence="1 2" key="1">
    <citation type="journal article" date="2018" name="Sci. Rep.">
        <title>Genomic signatures of local adaptation to the degree of environmental predictability in rotifers.</title>
        <authorList>
            <person name="Franch-Gras L."/>
            <person name="Hahn C."/>
            <person name="Garcia-Roger E.M."/>
            <person name="Carmona M.J."/>
            <person name="Serra M."/>
            <person name="Gomez A."/>
        </authorList>
    </citation>
    <scope>NUCLEOTIDE SEQUENCE [LARGE SCALE GENOMIC DNA]</scope>
    <source>
        <strain evidence="1">HYR1</strain>
    </source>
</reference>
<proteinExistence type="predicted"/>
<comment type="caution">
    <text evidence="1">The sequence shown here is derived from an EMBL/GenBank/DDBJ whole genome shotgun (WGS) entry which is preliminary data.</text>
</comment>
<organism evidence="1 2">
    <name type="scientific">Brachionus plicatilis</name>
    <name type="common">Marine rotifer</name>
    <name type="synonym">Brachionus muelleri</name>
    <dbReference type="NCBI Taxonomy" id="10195"/>
    <lineage>
        <taxon>Eukaryota</taxon>
        <taxon>Metazoa</taxon>
        <taxon>Spiralia</taxon>
        <taxon>Gnathifera</taxon>
        <taxon>Rotifera</taxon>
        <taxon>Eurotatoria</taxon>
        <taxon>Monogononta</taxon>
        <taxon>Pseudotrocha</taxon>
        <taxon>Ploima</taxon>
        <taxon>Brachionidae</taxon>
        <taxon>Brachionus</taxon>
    </lineage>
</organism>
<accession>A0A3M7SD26</accession>
<feature type="non-terminal residue" evidence="1">
    <location>
        <position position="145"/>
    </location>
</feature>
<name>A0A3M7SD26_BRAPC</name>
<keyword evidence="2" id="KW-1185">Reference proteome</keyword>
<protein>
    <submittedName>
        <fullName evidence="1">Uncharacterized protein</fullName>
    </submittedName>
</protein>